<dbReference type="InterPro" id="IPR016024">
    <property type="entry name" value="ARM-type_fold"/>
</dbReference>
<feature type="region of interest" description="Disordered" evidence="2">
    <location>
        <begin position="1089"/>
        <end position="1109"/>
    </location>
</feature>
<dbReference type="Gene3D" id="1.25.10.10">
    <property type="entry name" value="Leucine-rich Repeat Variant"/>
    <property type="match status" value="2"/>
</dbReference>
<feature type="region of interest" description="Disordered" evidence="2">
    <location>
        <begin position="102"/>
        <end position="138"/>
    </location>
</feature>
<evidence type="ECO:0000256" key="1">
    <source>
        <dbReference type="SAM" id="Coils"/>
    </source>
</evidence>
<sequence length="1128" mass="127198">MNNKEEIAKFLLNKGYYLTALEFYQELLEDDGTELSSLKDHFSQIIAQSDPVKSINRAKSPTTSTTNDTESLRVKDEKISLLEYELRQCQDDLKQLRSQYNTITKNTPPSSNTSSSNTSNSNTNSSSKGSSSNDPHLSISKEEQDNLLSLAKDKIKTHELKILNFLVKKYLKTNNYTLTAVSFSEETEEHANKWSDMGMGASEPPSILTMYRYFFENGDSGIQGALSKSMSEVTKLKKDLTDTENNLRETKIQMRAIKQERDDLVALNTTYEKKLEEVSKKGLLSSSGFIPSPKLKSQDQSTTTTTTTSKSPSKNEIDDSNLSVMRKTYRSLVEKRRQTVAFRIVYNMDDESEISVRIAEEVDKIRTLDADNQSVVKIVADSLPHIVPGVLINKREELIPLILVSISNHPDETVRFSLTKLLFNLIKKPNEVQRHVIMRGCTALASFIGPQRTESEILSQCWEQLSEKHPERRVLVADSCGCLAQYANPELRLSLILSILQQLGEDKSSLVRQSVAKNFSLLINFFESSDKYNQIEESFKKLLYDSDTSVSLSARSHFLPSLANWTDLLESLHSKLINFILNEMLLILNKYFIQKEEFKIPEVDVVKIDQLLLCLIDVVPRIYQSVISSSPFVTDKDAKFVEGEYNKAEALFQFQLLNSNPKKSDDPNNNNNNNSKSNNNNNDHEEATSSGGDSANNNSNSNSNNNMGAKVTNTSLRINILGNQEISKLGSQFDQFLLSTLSNDVAGWESLEWVANEFITKFIKIISCIPLSNSLLVSGFSKALNTFCKTFGTVFTKRVVKNAFHKEFQKDPRADNTKKHRLISVFTTGALQTLDSSEIITFLKELIVQISMEERGWVHENIPALVKCMEMLCSNVYDKKKEVNDTLCELSANPSNQVRSCILNLLKVIIPFFKPEQISSSIIPSLITLSTDPDRTVRFVCLGTFAVAVSNLIDPSAIERVAISIDKILEDKNHQLEIEFVKSMVKIIPTVNPRFRDSFILPRLVELSRKNNHNPSNEHRREMSQNLFDATRAYLSISNAPRDLIQEQILPITKMLLNDAQLHDTSFKSMVQSLISDVENSFKEDFKNSIQKRGGSSGANTSSANTSSTFGNNINFPKWGWKQGGNMK</sequence>
<feature type="compositionally biased region" description="Low complexity" evidence="2">
    <location>
        <begin position="696"/>
        <end position="706"/>
    </location>
</feature>
<gene>
    <name evidence="3" type="ORF">CYY_008272</name>
</gene>
<keyword evidence="1" id="KW-0175">Coiled coil</keyword>
<evidence type="ECO:0008006" key="5">
    <source>
        <dbReference type="Google" id="ProtNLM"/>
    </source>
</evidence>
<keyword evidence="4" id="KW-1185">Reference proteome</keyword>
<dbReference type="PROSITE" id="PS50896">
    <property type="entry name" value="LISH"/>
    <property type="match status" value="1"/>
</dbReference>
<dbReference type="OrthoDB" id="1695393at2759"/>
<dbReference type="InterPro" id="IPR040362">
    <property type="entry name" value="RELCH"/>
</dbReference>
<dbReference type="InterPro" id="IPR011989">
    <property type="entry name" value="ARM-like"/>
</dbReference>
<dbReference type="AlphaFoldDB" id="A0A8J4PNV2"/>
<evidence type="ECO:0000313" key="3">
    <source>
        <dbReference type="EMBL" id="KAF2070402.1"/>
    </source>
</evidence>
<evidence type="ECO:0000256" key="2">
    <source>
        <dbReference type="SAM" id="MobiDB-lite"/>
    </source>
</evidence>
<feature type="region of interest" description="Disordered" evidence="2">
    <location>
        <begin position="661"/>
        <end position="709"/>
    </location>
</feature>
<dbReference type="Proteomes" id="UP000695562">
    <property type="component" value="Unassembled WGS sequence"/>
</dbReference>
<evidence type="ECO:0000313" key="4">
    <source>
        <dbReference type="Proteomes" id="UP000695562"/>
    </source>
</evidence>
<feature type="compositionally biased region" description="Low complexity" evidence="2">
    <location>
        <begin position="1098"/>
        <end position="1109"/>
    </location>
</feature>
<feature type="compositionally biased region" description="Low complexity" evidence="2">
    <location>
        <begin position="667"/>
        <end position="681"/>
    </location>
</feature>
<name>A0A8J4PNV2_9MYCE</name>
<dbReference type="GO" id="GO:0055037">
    <property type="term" value="C:recycling endosome"/>
    <property type="evidence" value="ECO:0007669"/>
    <property type="project" value="TreeGrafter"/>
</dbReference>
<dbReference type="PANTHER" id="PTHR32059:SF0">
    <property type="entry name" value="RAB11-BINDING PROTEIN RELCH"/>
    <property type="match status" value="1"/>
</dbReference>
<dbReference type="GO" id="GO:0005802">
    <property type="term" value="C:trans-Golgi network"/>
    <property type="evidence" value="ECO:0007669"/>
    <property type="project" value="InterPro"/>
</dbReference>
<proteinExistence type="predicted"/>
<dbReference type="GO" id="GO:0032367">
    <property type="term" value="P:intracellular cholesterol transport"/>
    <property type="evidence" value="ECO:0007669"/>
    <property type="project" value="InterPro"/>
</dbReference>
<dbReference type="InterPro" id="IPR006594">
    <property type="entry name" value="LisH"/>
</dbReference>
<feature type="compositionally biased region" description="Low complexity" evidence="2">
    <location>
        <begin position="102"/>
        <end position="133"/>
    </location>
</feature>
<reference evidence="3" key="1">
    <citation type="submission" date="2020-01" db="EMBL/GenBank/DDBJ databases">
        <title>Development of genomics and gene disruption for Polysphondylium violaceum indicates a role for the polyketide synthase stlB in stalk morphogenesis.</title>
        <authorList>
            <person name="Narita B."/>
            <person name="Kawabe Y."/>
            <person name="Kin K."/>
            <person name="Saito T."/>
            <person name="Gibbs R."/>
            <person name="Kuspa A."/>
            <person name="Muzny D."/>
            <person name="Queller D."/>
            <person name="Richards S."/>
            <person name="Strassman J."/>
            <person name="Sucgang R."/>
            <person name="Worley K."/>
            <person name="Schaap P."/>
        </authorList>
    </citation>
    <scope>NUCLEOTIDE SEQUENCE</scope>
    <source>
        <strain evidence="3">QSvi11</strain>
    </source>
</reference>
<comment type="caution">
    <text evidence="3">The sequence shown here is derived from an EMBL/GenBank/DDBJ whole genome shotgun (WGS) entry which is preliminary data.</text>
</comment>
<accession>A0A8J4PNV2</accession>
<feature type="coiled-coil region" evidence="1">
    <location>
        <begin position="226"/>
        <end position="277"/>
    </location>
</feature>
<dbReference type="EMBL" id="AJWJ01000496">
    <property type="protein sequence ID" value="KAF2070402.1"/>
    <property type="molecule type" value="Genomic_DNA"/>
</dbReference>
<feature type="region of interest" description="Disordered" evidence="2">
    <location>
        <begin position="289"/>
        <end position="321"/>
    </location>
</feature>
<dbReference type="SUPFAM" id="SSF48371">
    <property type="entry name" value="ARM repeat"/>
    <property type="match status" value="1"/>
</dbReference>
<organism evidence="3 4">
    <name type="scientific">Polysphondylium violaceum</name>
    <dbReference type="NCBI Taxonomy" id="133409"/>
    <lineage>
        <taxon>Eukaryota</taxon>
        <taxon>Amoebozoa</taxon>
        <taxon>Evosea</taxon>
        <taxon>Eumycetozoa</taxon>
        <taxon>Dictyostelia</taxon>
        <taxon>Dictyosteliales</taxon>
        <taxon>Dictyosteliaceae</taxon>
        <taxon>Polysphondylium</taxon>
    </lineage>
</organism>
<dbReference type="PANTHER" id="PTHR32059">
    <property type="entry name" value="RAB11-BINDING PROTEIN RELCH"/>
    <property type="match status" value="1"/>
</dbReference>
<protein>
    <recommendedName>
        <fullName evidence="5">LisH domain-containing protein</fullName>
    </recommendedName>
</protein>